<name>A0A938YKJ1_9ACTN</name>
<dbReference type="GO" id="GO:0004252">
    <property type="term" value="F:serine-type endopeptidase activity"/>
    <property type="evidence" value="ECO:0007669"/>
    <property type="project" value="InterPro"/>
</dbReference>
<gene>
    <name evidence="7" type="ORF">JL107_00840</name>
</gene>
<dbReference type="InterPro" id="IPR009003">
    <property type="entry name" value="Peptidase_S1_PA"/>
</dbReference>
<dbReference type="PRINTS" id="PR00834">
    <property type="entry name" value="PROTEASES2C"/>
</dbReference>
<evidence type="ECO:0000313" key="8">
    <source>
        <dbReference type="Proteomes" id="UP000663801"/>
    </source>
</evidence>
<evidence type="ECO:0000256" key="1">
    <source>
        <dbReference type="ARBA" id="ARBA00010541"/>
    </source>
</evidence>
<keyword evidence="5" id="KW-0472">Membrane</keyword>
<dbReference type="InterPro" id="IPR043504">
    <property type="entry name" value="Peptidase_S1_PA_chymotrypsin"/>
</dbReference>
<evidence type="ECO:0000259" key="6">
    <source>
        <dbReference type="PROSITE" id="PS50106"/>
    </source>
</evidence>
<reference evidence="7" key="1">
    <citation type="submission" date="2021-01" db="EMBL/GenBank/DDBJ databases">
        <title>KCTC 19127 draft genome.</title>
        <authorList>
            <person name="An D."/>
        </authorList>
    </citation>
    <scope>NUCLEOTIDE SEQUENCE</scope>
    <source>
        <strain evidence="7">KCTC 19127</strain>
    </source>
</reference>
<dbReference type="Proteomes" id="UP000663801">
    <property type="component" value="Unassembled WGS sequence"/>
</dbReference>
<dbReference type="AlphaFoldDB" id="A0A938YKJ1"/>
<comment type="caution">
    <text evidence="7">The sequence shown here is derived from an EMBL/GenBank/DDBJ whole genome shotgun (WGS) entry which is preliminary data.</text>
</comment>
<keyword evidence="3" id="KW-0378">Hydrolase</keyword>
<evidence type="ECO:0000256" key="2">
    <source>
        <dbReference type="ARBA" id="ARBA00022670"/>
    </source>
</evidence>
<dbReference type="SMART" id="SM00228">
    <property type="entry name" value="PDZ"/>
    <property type="match status" value="1"/>
</dbReference>
<dbReference type="InterPro" id="IPR051201">
    <property type="entry name" value="Chloro_Bact_Ser_Proteases"/>
</dbReference>
<evidence type="ECO:0000313" key="7">
    <source>
        <dbReference type="EMBL" id="MBM9474979.1"/>
    </source>
</evidence>
<dbReference type="InterPro" id="IPR001478">
    <property type="entry name" value="PDZ"/>
</dbReference>
<keyword evidence="5" id="KW-1133">Transmembrane helix</keyword>
<feature type="transmembrane region" description="Helical" evidence="5">
    <location>
        <begin position="137"/>
        <end position="160"/>
    </location>
</feature>
<dbReference type="SUPFAM" id="SSF50494">
    <property type="entry name" value="Trypsin-like serine proteases"/>
    <property type="match status" value="1"/>
</dbReference>
<dbReference type="Gene3D" id="2.30.42.10">
    <property type="match status" value="1"/>
</dbReference>
<dbReference type="SUPFAM" id="SSF50156">
    <property type="entry name" value="PDZ domain-like"/>
    <property type="match status" value="1"/>
</dbReference>
<sequence>MDATTDSGRRLTARPISRPPVDPAEAGAFARPSGHTAPFRRADGPEPVRTGPPPVPAALLDAFGGSGGLQRPPRHPVPDDEPAATVDDASPWRDPAAPARLGEPALAGPAEVGVEQTPAPRLTLRDALWGRRLRPSALVGISAVALLIGLVGAVVGSLLVNRLPASTTDAGVQLAEVQPGVERATGSVSDLASRVLPAVVSLEIRTGDVGGTGSGVVIDGAGYILTNNHVISLAADNPAAQLTVVFDDAAETRVPGTIVGRDPLTDLAVVKVDVQGATVAQLGDSDSLAVGDPVIAIGSPLGLAGTVTTGIVSAVDRPVRLQGGGSDTDAVIDAVQTDAAVNPGNSGGPLIDSTGAVVGINTAIRTLGGQESGSIGLGFAIPIDTARDIAQQIITTGSVTHAALGVNTRSATDGVTDGAQVQNVQAGGPAAAAGLAEGDVITAVGDRSVGNADELVVAVRSHEPGDQVPVTVLRDGREMTVTVTLGNE</sequence>
<evidence type="ECO:0000256" key="4">
    <source>
        <dbReference type="SAM" id="MobiDB-lite"/>
    </source>
</evidence>
<dbReference type="EMBL" id="JAERWL010000001">
    <property type="protein sequence ID" value="MBM9474979.1"/>
    <property type="molecule type" value="Genomic_DNA"/>
</dbReference>
<dbReference type="PANTHER" id="PTHR43343">
    <property type="entry name" value="PEPTIDASE S12"/>
    <property type="match status" value="1"/>
</dbReference>
<evidence type="ECO:0000256" key="3">
    <source>
        <dbReference type="ARBA" id="ARBA00022801"/>
    </source>
</evidence>
<keyword evidence="2" id="KW-0645">Protease</keyword>
<feature type="region of interest" description="Disordered" evidence="4">
    <location>
        <begin position="1"/>
        <end position="100"/>
    </location>
</feature>
<dbReference type="InterPro" id="IPR001940">
    <property type="entry name" value="Peptidase_S1C"/>
</dbReference>
<dbReference type="GO" id="GO:0006508">
    <property type="term" value="P:proteolysis"/>
    <property type="evidence" value="ECO:0007669"/>
    <property type="project" value="UniProtKB-KW"/>
</dbReference>
<keyword evidence="5" id="KW-0812">Transmembrane</keyword>
<organism evidence="7 8">
    <name type="scientific">Nakamurella flavida</name>
    <dbReference type="NCBI Taxonomy" id="363630"/>
    <lineage>
        <taxon>Bacteria</taxon>
        <taxon>Bacillati</taxon>
        <taxon>Actinomycetota</taxon>
        <taxon>Actinomycetes</taxon>
        <taxon>Nakamurellales</taxon>
        <taxon>Nakamurellaceae</taxon>
        <taxon>Nakamurella</taxon>
    </lineage>
</organism>
<dbReference type="Pfam" id="PF13180">
    <property type="entry name" value="PDZ_2"/>
    <property type="match status" value="1"/>
</dbReference>
<dbReference type="PANTHER" id="PTHR43343:SF3">
    <property type="entry name" value="PROTEASE DO-LIKE 8, CHLOROPLASTIC"/>
    <property type="match status" value="1"/>
</dbReference>
<dbReference type="PROSITE" id="PS50106">
    <property type="entry name" value="PDZ"/>
    <property type="match status" value="1"/>
</dbReference>
<dbReference type="Pfam" id="PF13365">
    <property type="entry name" value="Trypsin_2"/>
    <property type="match status" value="1"/>
</dbReference>
<dbReference type="Gene3D" id="2.40.10.10">
    <property type="entry name" value="Trypsin-like serine proteases"/>
    <property type="match status" value="2"/>
</dbReference>
<proteinExistence type="inferred from homology"/>
<evidence type="ECO:0000256" key="5">
    <source>
        <dbReference type="SAM" id="Phobius"/>
    </source>
</evidence>
<dbReference type="InterPro" id="IPR036034">
    <property type="entry name" value="PDZ_sf"/>
</dbReference>
<accession>A0A938YKJ1</accession>
<protein>
    <submittedName>
        <fullName evidence="7">Trypsin-like peptidase domain-containing protein</fullName>
    </submittedName>
</protein>
<comment type="similarity">
    <text evidence="1">Belongs to the peptidase S1C family.</text>
</comment>
<feature type="domain" description="PDZ" evidence="6">
    <location>
        <begin position="393"/>
        <end position="476"/>
    </location>
</feature>
<keyword evidence="8" id="KW-1185">Reference proteome</keyword>